<organism evidence="1 2">
    <name type="scientific">Paraglaciecola polaris LMG 21857</name>
    <dbReference type="NCBI Taxonomy" id="1129793"/>
    <lineage>
        <taxon>Bacteria</taxon>
        <taxon>Pseudomonadati</taxon>
        <taxon>Pseudomonadota</taxon>
        <taxon>Gammaproteobacteria</taxon>
        <taxon>Alteromonadales</taxon>
        <taxon>Alteromonadaceae</taxon>
        <taxon>Paraglaciecola</taxon>
    </lineage>
</organism>
<sequence>MQYYRRDLVIGIHVVLSIAIGRFSPETKHNNIGAKQGNKHEYVDRIC</sequence>
<dbReference type="STRING" id="1129793.GPLA_1142"/>
<gene>
    <name evidence="1" type="ORF">GPLA_1142</name>
</gene>
<comment type="caution">
    <text evidence="1">The sequence shown here is derived from an EMBL/GenBank/DDBJ whole genome shotgun (WGS) entry which is preliminary data.</text>
</comment>
<proteinExistence type="predicted"/>
<accession>K6ZP36</accession>
<evidence type="ECO:0000313" key="1">
    <source>
        <dbReference type="EMBL" id="GAC32057.1"/>
    </source>
</evidence>
<evidence type="ECO:0000313" key="2">
    <source>
        <dbReference type="Proteomes" id="UP000006322"/>
    </source>
</evidence>
<reference evidence="2" key="1">
    <citation type="journal article" date="2014" name="Environ. Microbiol.">
        <title>Comparative genomics of the marine bacterial genus Glaciecola reveals the high degree of genomic diversity and genomic characteristic for cold adaptation.</title>
        <authorList>
            <person name="Qin Q.L."/>
            <person name="Xie B.B."/>
            <person name="Yu Y."/>
            <person name="Shu Y.L."/>
            <person name="Rong J.C."/>
            <person name="Zhang Y.J."/>
            <person name="Zhao D.L."/>
            <person name="Chen X.L."/>
            <person name="Zhang X.Y."/>
            <person name="Chen B."/>
            <person name="Zhou B.C."/>
            <person name="Zhang Y.Z."/>
        </authorList>
    </citation>
    <scope>NUCLEOTIDE SEQUENCE [LARGE SCALE GENOMIC DNA]</scope>
    <source>
        <strain evidence="2">LMG 21857</strain>
    </source>
</reference>
<dbReference type="AlphaFoldDB" id="K6ZP36"/>
<protein>
    <submittedName>
        <fullName evidence="1">Uncharacterized protein</fullName>
    </submittedName>
</protein>
<name>K6ZP36_9ALTE</name>
<dbReference type="EMBL" id="BAER01000025">
    <property type="protein sequence ID" value="GAC32057.1"/>
    <property type="molecule type" value="Genomic_DNA"/>
</dbReference>
<keyword evidence="2" id="KW-1185">Reference proteome</keyword>
<dbReference type="Proteomes" id="UP000006322">
    <property type="component" value="Unassembled WGS sequence"/>
</dbReference>